<organism evidence="2 3">
    <name type="scientific">Trichoderma asperellum (strain ATCC 204424 / CBS 433.97 / NBRC 101777)</name>
    <dbReference type="NCBI Taxonomy" id="1042311"/>
    <lineage>
        <taxon>Eukaryota</taxon>
        <taxon>Fungi</taxon>
        <taxon>Dikarya</taxon>
        <taxon>Ascomycota</taxon>
        <taxon>Pezizomycotina</taxon>
        <taxon>Sordariomycetes</taxon>
        <taxon>Hypocreomycetidae</taxon>
        <taxon>Hypocreales</taxon>
        <taxon>Hypocreaceae</taxon>
        <taxon>Trichoderma</taxon>
    </lineage>
</organism>
<sequence>MVRGGLSRSRSLESLRNDLFHTITNTTEGVYFLSSASILKDKHADKELLAVLCPQEGFKATDAGIAHLSKLFVECNKWIPVIEERDYDMYWAVVACSTSQAQNIEMPPSMARAVVFSLLRARQRWILRQTDPEVSKSNVKTHLTTGVQRLLEHFEELDKNPAIQASLKDDEWKLTEKEKRDARKARPMGPGKRMSRGRIALSFNTPQGLYPIAQLAGCPQPETNRLGMIDSSVAKITPTEAVQSLISHRLAEVRRSQRRAIAEENARNKVPQNASEEDDTRSGPNSFIRRVFPTALKTKKDSSEKNVESPPKRAETVDTPSNANTNTSSMKRRFLSEEATTASKKQVFAKGKARSVSMPVASSLSLSPAKRAEMSRSPAVQHGKEVRK</sequence>
<accession>A0A2T3Z3A0</accession>
<evidence type="ECO:0000313" key="2">
    <source>
        <dbReference type="EMBL" id="PTB39275.1"/>
    </source>
</evidence>
<protein>
    <submittedName>
        <fullName evidence="2">Uncharacterized protein</fullName>
    </submittedName>
</protein>
<reference evidence="2 3" key="1">
    <citation type="submission" date="2016-07" db="EMBL/GenBank/DDBJ databases">
        <title>Multiple horizontal gene transfer events from other fungi enriched the ability of initially mycotrophic Trichoderma (Ascomycota) to feed on dead plant biomass.</title>
        <authorList>
            <consortium name="DOE Joint Genome Institute"/>
            <person name="Aerts A."/>
            <person name="Atanasova L."/>
            <person name="Chenthamara K."/>
            <person name="Zhang J."/>
            <person name="Grujic M."/>
            <person name="Henrissat B."/>
            <person name="Kuo A."/>
            <person name="Salamov A."/>
            <person name="Lipzen A."/>
            <person name="Labutti K."/>
            <person name="Barry K."/>
            <person name="Miao Y."/>
            <person name="Rahimi M.J."/>
            <person name="Shen Q."/>
            <person name="Grigoriev I.V."/>
            <person name="Kubicek C.P."/>
            <person name="Druzhinina I.S."/>
        </authorList>
    </citation>
    <scope>NUCLEOTIDE SEQUENCE [LARGE SCALE GENOMIC DNA]</scope>
    <source>
        <strain evidence="2 3">CBS 433.97</strain>
    </source>
</reference>
<feature type="compositionally biased region" description="Basic and acidic residues" evidence="1">
    <location>
        <begin position="298"/>
        <end position="316"/>
    </location>
</feature>
<feature type="region of interest" description="Disordered" evidence="1">
    <location>
        <begin position="261"/>
        <end position="388"/>
    </location>
</feature>
<dbReference type="Proteomes" id="UP000240493">
    <property type="component" value="Unassembled WGS sequence"/>
</dbReference>
<proteinExistence type="predicted"/>
<gene>
    <name evidence="2" type="ORF">M441DRAFT_48459</name>
</gene>
<evidence type="ECO:0000256" key="1">
    <source>
        <dbReference type="SAM" id="MobiDB-lite"/>
    </source>
</evidence>
<dbReference type="OrthoDB" id="4895274at2759"/>
<name>A0A2T3Z3A0_TRIA4</name>
<keyword evidence="3" id="KW-1185">Reference proteome</keyword>
<dbReference type="EMBL" id="KZ679264">
    <property type="protein sequence ID" value="PTB39275.1"/>
    <property type="molecule type" value="Genomic_DNA"/>
</dbReference>
<feature type="compositionally biased region" description="Polar residues" evidence="1">
    <location>
        <begin position="318"/>
        <end position="329"/>
    </location>
</feature>
<dbReference type="AlphaFoldDB" id="A0A2T3Z3A0"/>
<evidence type="ECO:0000313" key="3">
    <source>
        <dbReference type="Proteomes" id="UP000240493"/>
    </source>
</evidence>